<evidence type="ECO:0000256" key="4">
    <source>
        <dbReference type="ARBA" id="ARBA00022823"/>
    </source>
</evidence>
<feature type="domain" description="Peripheral subunit-binding (PSBD)" evidence="9">
    <location>
        <begin position="136"/>
        <end position="173"/>
    </location>
</feature>
<gene>
    <name evidence="10" type="primary">Contig5019.g226</name>
    <name evidence="10" type="ORF">STYLEM_13953</name>
</gene>
<dbReference type="OrthoDB" id="202158at2759"/>
<evidence type="ECO:0000313" key="10">
    <source>
        <dbReference type="EMBL" id="CDW84884.1"/>
    </source>
</evidence>
<keyword evidence="11" id="KW-1185">Reference proteome</keyword>
<dbReference type="PANTHER" id="PTHR43178">
    <property type="entry name" value="DIHYDROLIPOAMIDE ACETYLTRANSFERASE COMPONENT OF PYRUVATE DEHYDROGENASE COMPLEX"/>
    <property type="match status" value="1"/>
</dbReference>
<reference evidence="10 11" key="1">
    <citation type="submission" date="2014-06" db="EMBL/GenBank/DDBJ databases">
        <authorList>
            <person name="Swart Estienne"/>
        </authorList>
    </citation>
    <scope>NUCLEOTIDE SEQUENCE [LARGE SCALE GENOMIC DNA]</scope>
    <source>
        <strain evidence="10 11">130c</strain>
    </source>
</reference>
<dbReference type="InterPro" id="IPR036625">
    <property type="entry name" value="E3-bd_dom_sf"/>
</dbReference>
<dbReference type="EMBL" id="CCKQ01013239">
    <property type="protein sequence ID" value="CDW84884.1"/>
    <property type="molecule type" value="Genomic_DNA"/>
</dbReference>
<evidence type="ECO:0000259" key="9">
    <source>
        <dbReference type="PROSITE" id="PS51826"/>
    </source>
</evidence>
<evidence type="ECO:0000256" key="5">
    <source>
        <dbReference type="ARBA" id="ARBA00023315"/>
    </source>
</evidence>
<dbReference type="PROSITE" id="PS51826">
    <property type="entry name" value="PSBD"/>
    <property type="match status" value="1"/>
</dbReference>
<evidence type="ECO:0000313" key="11">
    <source>
        <dbReference type="Proteomes" id="UP000039865"/>
    </source>
</evidence>
<organism evidence="10 11">
    <name type="scientific">Stylonychia lemnae</name>
    <name type="common">Ciliate</name>
    <dbReference type="NCBI Taxonomy" id="5949"/>
    <lineage>
        <taxon>Eukaryota</taxon>
        <taxon>Sar</taxon>
        <taxon>Alveolata</taxon>
        <taxon>Ciliophora</taxon>
        <taxon>Intramacronucleata</taxon>
        <taxon>Spirotrichea</taxon>
        <taxon>Stichotrichia</taxon>
        <taxon>Sporadotrichida</taxon>
        <taxon>Oxytrichidae</taxon>
        <taxon>Stylonychinae</taxon>
        <taxon>Stylonychia</taxon>
    </lineage>
</organism>
<evidence type="ECO:0000256" key="6">
    <source>
        <dbReference type="ARBA" id="ARBA00038880"/>
    </source>
</evidence>
<dbReference type="Proteomes" id="UP000039865">
    <property type="component" value="Unassembled WGS sequence"/>
</dbReference>
<feature type="region of interest" description="Disordered" evidence="8">
    <location>
        <begin position="180"/>
        <end position="202"/>
    </location>
</feature>
<keyword evidence="5" id="KW-0012">Acyltransferase</keyword>
<dbReference type="Gene3D" id="3.30.559.10">
    <property type="entry name" value="Chloramphenicol acetyltransferase-like domain"/>
    <property type="match status" value="1"/>
</dbReference>
<dbReference type="GO" id="GO:0016407">
    <property type="term" value="F:acetyltransferase activity"/>
    <property type="evidence" value="ECO:0007669"/>
    <property type="project" value="TreeGrafter"/>
</dbReference>
<comment type="cofactor">
    <cofactor evidence="1">
        <name>(R)-lipoate</name>
        <dbReference type="ChEBI" id="CHEBI:83088"/>
    </cofactor>
</comment>
<dbReference type="InterPro" id="IPR001078">
    <property type="entry name" value="2-oxoacid_DH_actylTfrase"/>
</dbReference>
<dbReference type="SUPFAM" id="SSF51230">
    <property type="entry name" value="Single hybrid motif"/>
    <property type="match status" value="1"/>
</dbReference>
<feature type="compositionally biased region" description="Basic and acidic residues" evidence="8">
    <location>
        <begin position="183"/>
        <end position="198"/>
    </location>
</feature>
<keyword evidence="4" id="KW-0450">Lipoyl</keyword>
<dbReference type="InterPro" id="IPR004167">
    <property type="entry name" value="PSBD"/>
</dbReference>
<dbReference type="InterPro" id="IPR023213">
    <property type="entry name" value="CAT-like_dom_sf"/>
</dbReference>
<keyword evidence="3" id="KW-0808">Transferase</keyword>
<protein>
    <recommendedName>
        <fullName evidence="6">dihydrolipoyllysine-residue (2-methylpropanoyl)transferase</fullName>
        <ecNumber evidence="6">2.3.1.168</ecNumber>
    </recommendedName>
    <alternativeName>
        <fullName evidence="7">Branched-chain alpha-keto acid dehydrogenase complex component E2</fullName>
    </alternativeName>
</protein>
<dbReference type="Pfam" id="PF00198">
    <property type="entry name" value="2-oxoacid_dh"/>
    <property type="match status" value="1"/>
</dbReference>
<sequence>MLLRSQLCKIASQTFRGPMAANYVIISALRFLDVYEKLWKQTDKAVAEIPSTHDGVIKKLHFNVDDVCLVGHALAEIELDDDVKAEVQSSSSSSSSEDEEAKKGATQHRHPAKHDQHHHHQGHGNDHASPGNSKALATPAVRHIAKKHGININEIRGTGKGARVTKEDVLSFISGSQSASTTHKLDAHHAPTHQDHGSKAAPAGLQFPRIAALTGDEIDASNLIELRKMLKKTYNSLTLLPFFVKAASLSMQEYPIINSHFNPETCDEGYIKEYVIKKDHNFTIAIDSKDGLTVPNIKKVQEKSILQINDELGFLRQKAEQGKLGPNDFANGTFSVSSVGNLGGTYFVPTILRPQVSIMAIGRARKIAKYVEDPQAPEGYRFTPADTINISISADHRILDGATVARFAGKMKNLIENPNLMLISMS</sequence>
<dbReference type="AlphaFoldDB" id="A0A078ART3"/>
<dbReference type="GO" id="GO:0005739">
    <property type="term" value="C:mitochondrion"/>
    <property type="evidence" value="ECO:0007669"/>
    <property type="project" value="TreeGrafter"/>
</dbReference>
<dbReference type="EC" id="2.3.1.168" evidence="6"/>
<accession>A0A078ART3</accession>
<dbReference type="FunCoup" id="A0A078ART3">
    <property type="interactions" value="288"/>
</dbReference>
<feature type="region of interest" description="Disordered" evidence="8">
    <location>
        <begin position="85"/>
        <end position="137"/>
    </location>
</feature>
<evidence type="ECO:0000256" key="1">
    <source>
        <dbReference type="ARBA" id="ARBA00001938"/>
    </source>
</evidence>
<dbReference type="InterPro" id="IPR050743">
    <property type="entry name" value="2-oxoacid_DH_E2_comp"/>
</dbReference>
<evidence type="ECO:0000256" key="2">
    <source>
        <dbReference type="ARBA" id="ARBA00007317"/>
    </source>
</evidence>
<dbReference type="GO" id="GO:0043754">
    <property type="term" value="F:dihydrolipoamide branched chain acyltransferase activity"/>
    <property type="evidence" value="ECO:0007669"/>
    <property type="project" value="UniProtKB-EC"/>
</dbReference>
<dbReference type="InterPro" id="IPR011053">
    <property type="entry name" value="Single_hybrid_motif"/>
</dbReference>
<evidence type="ECO:0000256" key="3">
    <source>
        <dbReference type="ARBA" id="ARBA00022679"/>
    </source>
</evidence>
<evidence type="ECO:0000256" key="8">
    <source>
        <dbReference type="SAM" id="MobiDB-lite"/>
    </source>
</evidence>
<dbReference type="FunFam" id="4.10.320.10:FF:000002">
    <property type="entry name" value="Dihydrolipoamide acetyltransferase component of pyruvate dehydrogenase complex"/>
    <property type="match status" value="1"/>
</dbReference>
<dbReference type="GO" id="GO:0031405">
    <property type="term" value="F:lipoic acid binding"/>
    <property type="evidence" value="ECO:0007669"/>
    <property type="project" value="TreeGrafter"/>
</dbReference>
<feature type="compositionally biased region" description="Basic residues" evidence="8">
    <location>
        <begin position="105"/>
        <end position="122"/>
    </location>
</feature>
<dbReference type="PANTHER" id="PTHR43178:SF5">
    <property type="entry name" value="LIPOAMIDE ACYLTRANSFERASE COMPONENT OF BRANCHED-CHAIN ALPHA-KETO ACID DEHYDROGENASE COMPLEX, MITOCHONDRIAL"/>
    <property type="match status" value="1"/>
</dbReference>
<proteinExistence type="inferred from homology"/>
<dbReference type="SUPFAM" id="SSF47005">
    <property type="entry name" value="Peripheral subunit-binding domain of 2-oxo acid dehydrogenase complex"/>
    <property type="match status" value="1"/>
</dbReference>
<dbReference type="Pfam" id="PF02817">
    <property type="entry name" value="E3_binding"/>
    <property type="match status" value="1"/>
</dbReference>
<evidence type="ECO:0000256" key="7">
    <source>
        <dbReference type="ARBA" id="ARBA00042008"/>
    </source>
</evidence>
<dbReference type="InParanoid" id="A0A078ART3"/>
<dbReference type="CDD" id="cd06849">
    <property type="entry name" value="lipoyl_domain"/>
    <property type="match status" value="1"/>
</dbReference>
<dbReference type="SUPFAM" id="SSF52777">
    <property type="entry name" value="CoA-dependent acyltransferases"/>
    <property type="match status" value="1"/>
</dbReference>
<comment type="similarity">
    <text evidence="2">Belongs to the 2-oxoacid dehydrogenase family.</text>
</comment>
<name>A0A078ART3_STYLE</name>
<dbReference type="Gene3D" id="4.10.320.10">
    <property type="entry name" value="E3-binding domain"/>
    <property type="match status" value="1"/>
</dbReference>
<dbReference type="OMA" id="MPFCIKA"/>
<dbReference type="Gene3D" id="2.40.50.100">
    <property type="match status" value="1"/>
</dbReference>